<accession>A0A4Z2FHG2</accession>
<comment type="caution">
    <text evidence="1">The sequence shown here is derived from an EMBL/GenBank/DDBJ whole genome shotgun (WGS) entry which is preliminary data.</text>
</comment>
<proteinExistence type="predicted"/>
<protein>
    <submittedName>
        <fullName evidence="1">Uncharacterized protein</fullName>
    </submittedName>
</protein>
<reference evidence="1 2" key="1">
    <citation type="submission" date="2019-03" db="EMBL/GenBank/DDBJ databases">
        <title>First draft genome of Liparis tanakae, snailfish: a comprehensive survey of snailfish specific genes.</title>
        <authorList>
            <person name="Kim W."/>
            <person name="Song I."/>
            <person name="Jeong J.-H."/>
            <person name="Kim D."/>
            <person name="Kim S."/>
            <person name="Ryu S."/>
            <person name="Song J.Y."/>
            <person name="Lee S.K."/>
        </authorList>
    </citation>
    <scope>NUCLEOTIDE SEQUENCE [LARGE SCALE GENOMIC DNA]</scope>
    <source>
        <tissue evidence="1">Muscle</tissue>
    </source>
</reference>
<dbReference type="AlphaFoldDB" id="A0A4Z2FHG2"/>
<organism evidence="1 2">
    <name type="scientific">Liparis tanakae</name>
    <name type="common">Tanaka's snailfish</name>
    <dbReference type="NCBI Taxonomy" id="230148"/>
    <lineage>
        <taxon>Eukaryota</taxon>
        <taxon>Metazoa</taxon>
        <taxon>Chordata</taxon>
        <taxon>Craniata</taxon>
        <taxon>Vertebrata</taxon>
        <taxon>Euteleostomi</taxon>
        <taxon>Actinopterygii</taxon>
        <taxon>Neopterygii</taxon>
        <taxon>Teleostei</taxon>
        <taxon>Neoteleostei</taxon>
        <taxon>Acanthomorphata</taxon>
        <taxon>Eupercaria</taxon>
        <taxon>Perciformes</taxon>
        <taxon>Cottioidei</taxon>
        <taxon>Cottales</taxon>
        <taxon>Liparidae</taxon>
        <taxon>Liparis</taxon>
    </lineage>
</organism>
<evidence type="ECO:0000313" key="2">
    <source>
        <dbReference type="Proteomes" id="UP000314294"/>
    </source>
</evidence>
<evidence type="ECO:0000313" key="1">
    <source>
        <dbReference type="EMBL" id="TNN40658.1"/>
    </source>
</evidence>
<dbReference type="Proteomes" id="UP000314294">
    <property type="component" value="Unassembled WGS sequence"/>
</dbReference>
<gene>
    <name evidence="1" type="ORF">EYF80_049173</name>
</gene>
<name>A0A4Z2FHG2_9TELE</name>
<keyword evidence="2" id="KW-1185">Reference proteome</keyword>
<dbReference type="EMBL" id="SRLO01001170">
    <property type="protein sequence ID" value="TNN40658.1"/>
    <property type="molecule type" value="Genomic_DNA"/>
</dbReference>
<sequence length="368" mass="39525">MLSVVADKSKTSALRDVCNGSVEVLSSVRLSQHVPHGRSHGSFDTTHLSADGLDGQAEHTGHIALVCEFESGPGRSPHQDSVENKLVLVSGVNASGVAKLLREELTAVEAHVTSASSVYATPSGWSEGSRSLMSTSKPCCHLPSCSAAQSTVTTCWEPGARLPMQGDREKPPVPCKHESGGVVVVSHLSRLRVLLDGLASHFDPGTCGFLRVAFEGHLPPRAPGTRGHKPPFIMDIFKQTDTGEDQGAKVEVTCSLQDTGRAVLLCSVTLRLSHLEGRKRNVLLKWNSLLSSSSSGRTPQQERLMSNGPNSKYPGLTAYVFRSTSTICGTLVLLAKRVLGKSRRGLSEEPCNRDERDRSEPFALVLLF</sequence>